<dbReference type="AlphaFoldDB" id="A0A1I2BTU6"/>
<accession>A0A1I2BTU6</accession>
<dbReference type="GO" id="GO:0008168">
    <property type="term" value="F:methyltransferase activity"/>
    <property type="evidence" value="ECO:0007669"/>
    <property type="project" value="UniProtKB-KW"/>
</dbReference>
<dbReference type="PANTHER" id="PTHR13090">
    <property type="entry name" value="ARGININE-HYDROXYLASE NDUFAF5, MITOCHONDRIAL"/>
    <property type="match status" value="1"/>
</dbReference>
<dbReference type="PANTHER" id="PTHR13090:SF1">
    <property type="entry name" value="ARGININE-HYDROXYLASE NDUFAF5, MITOCHONDRIAL"/>
    <property type="match status" value="1"/>
</dbReference>
<name>A0A1I2BTU6_9BURK</name>
<sequence>MSHSLPPTIDPVAAARWHAAAPASSPWLHEEIARRMDDRLQWIRQAPAAWCDWDPLRGGLQGHERVRQRYPQAQRHIAETSSPAAQARAQAHFAPPWWNPSRWTGGAPRFGVPADGGVQLLWSNMALHMAADPQALIARWHRALAVDGYLMFSCLGPDTVRELHGVYAALGWPPAGHAMTDMHDWGDMLVQTGFAEPVMDMERVTLTFATPQRLLQELRELGCNLHPQRFAGLRGRAWRHRLEQALADQLGRTSADGQLALTFEIIYGHAFKPAPRMRVSESSAVSLQDMRAMLHSGRGPSQG</sequence>
<dbReference type="InterPro" id="IPR029063">
    <property type="entry name" value="SAM-dependent_MTases_sf"/>
</dbReference>
<keyword evidence="4" id="KW-1185">Reference proteome</keyword>
<gene>
    <name evidence="3" type="ORF">SAMN04489711_103188</name>
</gene>
<dbReference type="Proteomes" id="UP000199119">
    <property type="component" value="Unassembled WGS sequence"/>
</dbReference>
<dbReference type="EMBL" id="FONX01000003">
    <property type="protein sequence ID" value="SFE59348.1"/>
    <property type="molecule type" value="Genomic_DNA"/>
</dbReference>
<evidence type="ECO:0000256" key="1">
    <source>
        <dbReference type="ARBA" id="ARBA00022603"/>
    </source>
</evidence>
<keyword evidence="1 3" id="KW-0489">Methyltransferase</keyword>
<dbReference type="OrthoDB" id="9760689at2"/>
<dbReference type="Gene3D" id="3.40.50.150">
    <property type="entry name" value="Vaccinia Virus protein VP39"/>
    <property type="match status" value="1"/>
</dbReference>
<organism evidence="3 4">
    <name type="scientific">Paracidovorax wautersii</name>
    <dbReference type="NCBI Taxonomy" id="1177982"/>
    <lineage>
        <taxon>Bacteria</taxon>
        <taxon>Pseudomonadati</taxon>
        <taxon>Pseudomonadota</taxon>
        <taxon>Betaproteobacteria</taxon>
        <taxon>Burkholderiales</taxon>
        <taxon>Comamonadaceae</taxon>
        <taxon>Paracidovorax</taxon>
    </lineage>
</organism>
<evidence type="ECO:0000313" key="4">
    <source>
        <dbReference type="Proteomes" id="UP000199119"/>
    </source>
</evidence>
<dbReference type="STRING" id="1177982.SAMN04489711_103188"/>
<dbReference type="RefSeq" id="WP_092938500.1">
    <property type="nucleotide sequence ID" value="NZ_FONX01000003.1"/>
</dbReference>
<protein>
    <submittedName>
        <fullName evidence="3">Malonyl-CoA O-methyltransferase</fullName>
    </submittedName>
</protein>
<proteinExistence type="predicted"/>
<reference evidence="4" key="1">
    <citation type="submission" date="2016-10" db="EMBL/GenBank/DDBJ databases">
        <authorList>
            <person name="Varghese N."/>
            <person name="Submissions S."/>
        </authorList>
    </citation>
    <scope>NUCLEOTIDE SEQUENCE [LARGE SCALE GENOMIC DNA]</scope>
    <source>
        <strain evidence="4">DSM 27981</strain>
    </source>
</reference>
<keyword evidence="2 3" id="KW-0808">Transferase</keyword>
<evidence type="ECO:0000256" key="2">
    <source>
        <dbReference type="ARBA" id="ARBA00022679"/>
    </source>
</evidence>
<dbReference type="InterPro" id="IPR050602">
    <property type="entry name" value="Malonyl-ACP_OMT"/>
</dbReference>
<evidence type="ECO:0000313" key="3">
    <source>
        <dbReference type="EMBL" id="SFE59348.1"/>
    </source>
</evidence>
<dbReference type="GO" id="GO:0032259">
    <property type="term" value="P:methylation"/>
    <property type="evidence" value="ECO:0007669"/>
    <property type="project" value="UniProtKB-KW"/>
</dbReference>
<dbReference type="SUPFAM" id="SSF53335">
    <property type="entry name" value="S-adenosyl-L-methionine-dependent methyltransferases"/>
    <property type="match status" value="1"/>
</dbReference>